<comment type="caution">
    <text evidence="6">The sequence shown here is derived from an EMBL/GenBank/DDBJ whole genome shotgun (WGS) entry which is preliminary data.</text>
</comment>
<dbReference type="Proteomes" id="UP000825729">
    <property type="component" value="Unassembled WGS sequence"/>
</dbReference>
<evidence type="ECO:0000313" key="6">
    <source>
        <dbReference type="EMBL" id="KAG9439584.1"/>
    </source>
</evidence>
<evidence type="ECO:0000256" key="4">
    <source>
        <dbReference type="SAM" id="SignalP"/>
    </source>
</evidence>
<dbReference type="InterPro" id="IPR011050">
    <property type="entry name" value="Pectin_lyase_fold/virulence"/>
</dbReference>
<reference evidence="6 7" key="1">
    <citation type="submission" date="2021-07" db="EMBL/GenBank/DDBJ databases">
        <title>The Aristolochia fimbriata genome: insights into angiosperm evolution, floral development and chemical biosynthesis.</title>
        <authorList>
            <person name="Jiao Y."/>
        </authorList>
    </citation>
    <scope>NUCLEOTIDE SEQUENCE [LARGE SCALE GENOMIC DNA]</scope>
    <source>
        <strain evidence="6">IBCAS-2021</strain>
        <tissue evidence="6">Leaf</tissue>
    </source>
</reference>
<keyword evidence="3" id="KW-0063">Aspartyl esterase</keyword>
<proteinExistence type="predicted"/>
<keyword evidence="7" id="KW-1185">Reference proteome</keyword>
<evidence type="ECO:0000256" key="2">
    <source>
        <dbReference type="ARBA" id="ARBA00022801"/>
    </source>
</evidence>
<organism evidence="6 7">
    <name type="scientific">Aristolochia fimbriata</name>
    <name type="common">White veined hardy Dutchman's pipe vine</name>
    <dbReference type="NCBI Taxonomy" id="158543"/>
    <lineage>
        <taxon>Eukaryota</taxon>
        <taxon>Viridiplantae</taxon>
        <taxon>Streptophyta</taxon>
        <taxon>Embryophyta</taxon>
        <taxon>Tracheophyta</taxon>
        <taxon>Spermatophyta</taxon>
        <taxon>Magnoliopsida</taxon>
        <taxon>Magnoliidae</taxon>
        <taxon>Piperales</taxon>
        <taxon>Aristolochiaceae</taxon>
        <taxon>Aristolochia</taxon>
    </lineage>
</organism>
<dbReference type="SUPFAM" id="SSF51126">
    <property type="entry name" value="Pectin lyase-like"/>
    <property type="match status" value="2"/>
</dbReference>
<dbReference type="GO" id="GO:0042545">
    <property type="term" value="P:cell wall modification"/>
    <property type="evidence" value="ECO:0007669"/>
    <property type="project" value="InterPro"/>
</dbReference>
<feature type="domain" description="Pectinesterase catalytic" evidence="5">
    <location>
        <begin position="166"/>
        <end position="208"/>
    </location>
</feature>
<evidence type="ECO:0000259" key="5">
    <source>
        <dbReference type="Pfam" id="PF01095"/>
    </source>
</evidence>
<evidence type="ECO:0000256" key="3">
    <source>
        <dbReference type="ARBA" id="ARBA00023085"/>
    </source>
</evidence>
<keyword evidence="4" id="KW-0732">Signal</keyword>
<dbReference type="Pfam" id="PF01095">
    <property type="entry name" value="Pectinesterase"/>
    <property type="match status" value="2"/>
</dbReference>
<feature type="signal peptide" evidence="4">
    <location>
        <begin position="1"/>
        <end position="24"/>
    </location>
</feature>
<evidence type="ECO:0000256" key="1">
    <source>
        <dbReference type="ARBA" id="ARBA00005184"/>
    </source>
</evidence>
<sequence>MAFAFYTLFNYLFLPLLLLSVSQSLFLQKYHVVKAEKNIIAREGEYSGDHGTDKKPGGIGVRAGISKWNANVVVARDGSGNYRSIQEAVDRAPSNISSWRYVIYIKEGWYHENVVVEPHKTNLAFVGDGKSRSTINSNRGSPEFNIHESGALAPDQIFKNERWSTFREYANKGKGADTSRRVRWPSYKVVYNPAEVDRYTVAKLINGNEWLPALGIPYKAGL</sequence>
<accession>A0AAV7DUE1</accession>
<keyword evidence="2" id="KW-0378">Hydrolase</keyword>
<dbReference type="EMBL" id="JAINDJ010000008">
    <property type="protein sequence ID" value="KAG9439584.1"/>
    <property type="molecule type" value="Genomic_DNA"/>
</dbReference>
<dbReference type="InterPro" id="IPR012334">
    <property type="entry name" value="Pectin_lyas_fold"/>
</dbReference>
<dbReference type="GO" id="GO:0030599">
    <property type="term" value="F:pectinesterase activity"/>
    <property type="evidence" value="ECO:0007669"/>
    <property type="project" value="InterPro"/>
</dbReference>
<dbReference type="InterPro" id="IPR000070">
    <property type="entry name" value="Pectinesterase_cat"/>
</dbReference>
<feature type="domain" description="Pectinesterase catalytic" evidence="5">
    <location>
        <begin position="71"/>
        <end position="139"/>
    </location>
</feature>
<feature type="chain" id="PRO_5043876994" description="Pectinesterase catalytic domain-containing protein" evidence="4">
    <location>
        <begin position="25"/>
        <end position="222"/>
    </location>
</feature>
<evidence type="ECO:0000313" key="7">
    <source>
        <dbReference type="Proteomes" id="UP000825729"/>
    </source>
</evidence>
<dbReference type="AlphaFoldDB" id="A0AAV7DUE1"/>
<gene>
    <name evidence="6" type="ORF">H6P81_019749</name>
</gene>
<name>A0AAV7DUE1_ARIFI</name>
<dbReference type="Gene3D" id="2.160.20.10">
    <property type="entry name" value="Single-stranded right-handed beta-helix, Pectin lyase-like"/>
    <property type="match status" value="2"/>
</dbReference>
<protein>
    <recommendedName>
        <fullName evidence="5">Pectinesterase catalytic domain-containing protein</fullName>
    </recommendedName>
</protein>
<dbReference type="PANTHER" id="PTHR31707">
    <property type="entry name" value="PECTINESTERASE"/>
    <property type="match status" value="1"/>
</dbReference>
<comment type="pathway">
    <text evidence="1">Glycan metabolism; pectin degradation; 2-dehydro-3-deoxy-D-gluconate from pectin: step 1/5.</text>
</comment>